<feature type="domain" description="Chorismate-utilising enzyme C-terminal" evidence="1">
    <location>
        <begin position="202"/>
        <end position="453"/>
    </location>
</feature>
<dbReference type="Pfam" id="PF00425">
    <property type="entry name" value="Chorismate_bind"/>
    <property type="match status" value="1"/>
</dbReference>
<feature type="domain" description="Anthranilate synthase component I N-terminal" evidence="2">
    <location>
        <begin position="27"/>
        <end position="150"/>
    </location>
</feature>
<dbReference type="SUPFAM" id="SSF56322">
    <property type="entry name" value="ADC synthase"/>
    <property type="match status" value="1"/>
</dbReference>
<dbReference type="Pfam" id="PF04715">
    <property type="entry name" value="Anth_synt_I_N"/>
    <property type="match status" value="1"/>
</dbReference>
<reference evidence="3 4" key="1">
    <citation type="submission" date="2019-04" db="EMBL/GenBank/DDBJ databases">
        <title>Bacillus caeni sp. nov., a bacterium isolated from mangrove sediment.</title>
        <authorList>
            <person name="Huang H."/>
            <person name="Mo K."/>
            <person name="Hu Y."/>
        </authorList>
    </citation>
    <scope>NUCLEOTIDE SEQUENCE [LARGE SCALE GENOMIC DNA]</scope>
    <source>
        <strain evidence="3 4">HB172195</strain>
    </source>
</reference>
<dbReference type="AlphaFoldDB" id="A0A5R9EW21"/>
<name>A0A5R9EW21_9BACL</name>
<dbReference type="Gene3D" id="3.60.120.10">
    <property type="entry name" value="Anthranilate synthase"/>
    <property type="match status" value="1"/>
</dbReference>
<evidence type="ECO:0000259" key="1">
    <source>
        <dbReference type="Pfam" id="PF00425"/>
    </source>
</evidence>
<dbReference type="EMBL" id="SWLG01000033">
    <property type="protein sequence ID" value="TLS35001.1"/>
    <property type="molecule type" value="Genomic_DNA"/>
</dbReference>
<dbReference type="OrthoDB" id="9803598at2"/>
<dbReference type="PANTHER" id="PTHR11236:SF41">
    <property type="entry name" value="AMINODEOXYCHORISMATE SYNTHASE COMPONENT 1"/>
    <property type="match status" value="1"/>
</dbReference>
<sequence>MTNLRKAYHTKMTLSADEWFLKYKQIFRDKPYHFLLESARGGRYSIFGILPYAVLSGKGSTLTALTDTGVEMQEGKLLDLVQEWMKPFHSETEKKLPDFQGGAIGYINYDIARQIEELPSFAADDIAIPDLYFVVYEDVGVYDHHSQELWFISNVEEHRKAEAMKRLDSYKEEWSGTFTEDFSWTGIEAEGKPASFSMTEGEFATAVKKVKEYISSGDVFQVNLSLRESRPIHSEPFHIYEKLRELNPSPYMAMLHTPDFDIVSASPELLIKKKGKELSTRPIAGTRSRGHNDEEDKALAKTLIENEKEQAEHVMLVDLERNDLGRVCKFGSVEVNEFMVIEKYSHVMHIVSNVRGVQEDGKDAFDAIKATFPGGTITGAPKIRTMEIIEELEPVRRNLYTGSIGWLGFNRDMELNIAIRTMIIKDKVAHVQAGAGIVIDSNPRAEYKESMKKAKALWKAKELSEAEIKQTVENR</sequence>
<dbReference type="InterPro" id="IPR006805">
    <property type="entry name" value="Anth_synth_I_N"/>
</dbReference>
<protein>
    <submittedName>
        <fullName evidence="3">Anthranilate synthase component I family protein</fullName>
    </submittedName>
</protein>
<organism evidence="3 4">
    <name type="scientific">Exobacillus caeni</name>
    <dbReference type="NCBI Taxonomy" id="2574798"/>
    <lineage>
        <taxon>Bacteria</taxon>
        <taxon>Bacillati</taxon>
        <taxon>Bacillota</taxon>
        <taxon>Bacilli</taxon>
        <taxon>Bacillales</taxon>
        <taxon>Guptibacillaceae</taxon>
        <taxon>Exobacillus</taxon>
    </lineage>
</organism>
<evidence type="ECO:0000259" key="2">
    <source>
        <dbReference type="Pfam" id="PF04715"/>
    </source>
</evidence>
<comment type="caution">
    <text evidence="3">The sequence shown here is derived from an EMBL/GenBank/DDBJ whole genome shotgun (WGS) entry which is preliminary data.</text>
</comment>
<dbReference type="RefSeq" id="WP_138129619.1">
    <property type="nucleotide sequence ID" value="NZ_SWLG01000033.1"/>
</dbReference>
<dbReference type="PANTHER" id="PTHR11236">
    <property type="entry name" value="AMINOBENZOATE/ANTHRANILATE SYNTHASE"/>
    <property type="match status" value="1"/>
</dbReference>
<evidence type="ECO:0000313" key="4">
    <source>
        <dbReference type="Proteomes" id="UP000308230"/>
    </source>
</evidence>
<dbReference type="Proteomes" id="UP000308230">
    <property type="component" value="Unassembled WGS sequence"/>
</dbReference>
<gene>
    <name evidence="3" type="ORF">FCL54_22840</name>
</gene>
<keyword evidence="4" id="KW-1185">Reference proteome</keyword>
<evidence type="ECO:0000313" key="3">
    <source>
        <dbReference type="EMBL" id="TLS35001.1"/>
    </source>
</evidence>
<dbReference type="InterPro" id="IPR019999">
    <property type="entry name" value="Anth_synth_I-like"/>
</dbReference>
<dbReference type="PRINTS" id="PR00095">
    <property type="entry name" value="ANTSNTHASEI"/>
</dbReference>
<dbReference type="GO" id="GO:0000162">
    <property type="term" value="P:L-tryptophan biosynthetic process"/>
    <property type="evidence" value="ECO:0007669"/>
    <property type="project" value="TreeGrafter"/>
</dbReference>
<proteinExistence type="predicted"/>
<dbReference type="InterPro" id="IPR015890">
    <property type="entry name" value="Chorismate_C"/>
</dbReference>
<accession>A0A5R9EW21</accession>
<dbReference type="InterPro" id="IPR005801">
    <property type="entry name" value="ADC_synthase"/>
</dbReference>